<organism evidence="1 2">
    <name type="scientific">Didymella rabiei</name>
    <name type="common">Chickpea ascochyta blight fungus</name>
    <name type="synonym">Mycosphaerella rabiei</name>
    <dbReference type="NCBI Taxonomy" id="5454"/>
    <lineage>
        <taxon>Eukaryota</taxon>
        <taxon>Fungi</taxon>
        <taxon>Dikarya</taxon>
        <taxon>Ascomycota</taxon>
        <taxon>Pezizomycotina</taxon>
        <taxon>Dothideomycetes</taxon>
        <taxon>Pleosporomycetidae</taxon>
        <taxon>Pleosporales</taxon>
        <taxon>Pleosporineae</taxon>
        <taxon>Didymellaceae</taxon>
        <taxon>Ascochyta</taxon>
    </lineage>
</organism>
<dbReference type="AlphaFoldDB" id="A0A163LTL2"/>
<evidence type="ECO:0000313" key="2">
    <source>
        <dbReference type="Proteomes" id="UP000076837"/>
    </source>
</evidence>
<name>A0A163LTL2_DIDRA</name>
<dbReference type="STRING" id="5454.A0A163LTL2"/>
<dbReference type="Pfam" id="PF14441">
    <property type="entry name" value="OTT_1508_deam"/>
    <property type="match status" value="1"/>
</dbReference>
<dbReference type="InterPro" id="IPR027796">
    <property type="entry name" value="OTT_1508_deam-like"/>
</dbReference>
<gene>
    <name evidence="1" type="ORF">ST47_g729</name>
</gene>
<sequence>MSRLDSRTSSPSRSIWLQIPEDTFRQHLVDLEKRTNAVPVEPQIFNLEHNTDACAHTLPLYVEQQLADDFAFLAAIEEGAQSVAAACLEEHVQPAGLTVRFAALDLTLSDQVKAALQQIADGLVSSATNLDNLMQVEVLFEQIVKLHFRRLLARLRSNKWEKPKYLLRQHKKPLWQNFANMIHRVQFLFTKKEAALRDSVETKLHGLAALYQAFESSDSGSHNEFPLLQDLIKASYQICKAEHVALFAQRLEDSVKKTPTSKVASAIKCLRQIEKIAAHWRIATFLVGVSRKYPSLFHSKLQLAFLTPYKSVPTEIGYETWANSCHVHAEVQLVVYYDLHLQSASCVSKSNGSRHATSQQSYYRPRVIGTSKWLCYLCYLFLRSHDCFVPANTHGRLYDQWTVPDLAEYGDHLRARYRSIVNAVDEEVVKETTQVGAATKEDSGLVKWRAEPMTSRQNLLSMESSI</sequence>
<proteinExistence type="predicted"/>
<comment type="caution">
    <text evidence="1">The sequence shown here is derived from an EMBL/GenBank/DDBJ whole genome shotgun (WGS) entry which is preliminary data.</text>
</comment>
<evidence type="ECO:0000313" key="1">
    <source>
        <dbReference type="EMBL" id="KZM28105.1"/>
    </source>
</evidence>
<accession>A0A163LTL2</accession>
<keyword evidence="2" id="KW-1185">Reference proteome</keyword>
<dbReference type="Proteomes" id="UP000076837">
    <property type="component" value="Unassembled WGS sequence"/>
</dbReference>
<reference evidence="1 2" key="1">
    <citation type="journal article" date="2016" name="Sci. Rep.">
        <title>Draft genome sequencing and secretome analysis of fungal phytopathogen Ascochyta rabiei provides insight into the necrotrophic effector repertoire.</title>
        <authorList>
            <person name="Verma S."/>
            <person name="Gazara R.K."/>
            <person name="Nizam S."/>
            <person name="Parween S."/>
            <person name="Chattopadhyay D."/>
            <person name="Verma P.K."/>
        </authorList>
    </citation>
    <scope>NUCLEOTIDE SEQUENCE [LARGE SCALE GENOMIC DNA]</scope>
    <source>
        <strain evidence="1 2">ArDII</strain>
    </source>
</reference>
<protein>
    <submittedName>
        <fullName evidence="1">Uncharacterized protein</fullName>
    </submittedName>
</protein>
<dbReference type="EMBL" id="JYNV01000034">
    <property type="protein sequence ID" value="KZM28105.1"/>
    <property type="molecule type" value="Genomic_DNA"/>
</dbReference>